<dbReference type="NCBIfam" id="TIGR00797">
    <property type="entry name" value="matE"/>
    <property type="match status" value="1"/>
</dbReference>
<feature type="transmembrane region" description="Helical" evidence="10">
    <location>
        <begin position="21"/>
        <end position="43"/>
    </location>
</feature>
<evidence type="ECO:0000256" key="4">
    <source>
        <dbReference type="ARBA" id="ARBA00022448"/>
    </source>
</evidence>
<keyword evidence="5" id="KW-1003">Cell membrane</keyword>
<evidence type="ECO:0000256" key="8">
    <source>
        <dbReference type="ARBA" id="ARBA00023136"/>
    </source>
</evidence>
<evidence type="ECO:0000256" key="5">
    <source>
        <dbReference type="ARBA" id="ARBA00022475"/>
    </source>
</evidence>
<keyword evidence="6 10" id="KW-0812">Transmembrane</keyword>
<feature type="transmembrane region" description="Helical" evidence="10">
    <location>
        <begin position="200"/>
        <end position="221"/>
    </location>
</feature>
<keyword evidence="9" id="KW-0046">Antibiotic resistance</keyword>
<reference evidence="11 12" key="1">
    <citation type="submission" date="2020-08" db="EMBL/GenBank/DDBJ databases">
        <title>Genome public.</title>
        <authorList>
            <person name="Liu C."/>
            <person name="Sun Q."/>
        </authorList>
    </citation>
    <scope>NUCLEOTIDE SEQUENCE [LARGE SCALE GENOMIC DNA]</scope>
    <source>
        <strain evidence="11 12">BX1</strain>
    </source>
</reference>
<feature type="transmembrane region" description="Helical" evidence="10">
    <location>
        <begin position="100"/>
        <end position="122"/>
    </location>
</feature>
<gene>
    <name evidence="11" type="ORF">H8717_08725</name>
</gene>
<organism evidence="11 12">
    <name type="scientific">Yanshouia hominis</name>
    <dbReference type="NCBI Taxonomy" id="2763673"/>
    <lineage>
        <taxon>Bacteria</taxon>
        <taxon>Bacillati</taxon>
        <taxon>Bacillota</taxon>
        <taxon>Clostridia</taxon>
        <taxon>Eubacteriales</taxon>
        <taxon>Oscillospiraceae</taxon>
        <taxon>Yanshouia</taxon>
    </lineage>
</organism>
<feature type="transmembrane region" description="Helical" evidence="10">
    <location>
        <begin position="396"/>
        <end position="418"/>
    </location>
</feature>
<keyword evidence="8 10" id="KW-0472">Membrane</keyword>
<comment type="caution">
    <text evidence="11">The sequence shown here is derived from an EMBL/GenBank/DDBJ whole genome shotgun (WGS) entry which is preliminary data.</text>
</comment>
<dbReference type="Pfam" id="PF01554">
    <property type="entry name" value="MatE"/>
    <property type="match status" value="2"/>
</dbReference>
<keyword evidence="12" id="KW-1185">Reference proteome</keyword>
<evidence type="ECO:0000256" key="7">
    <source>
        <dbReference type="ARBA" id="ARBA00022989"/>
    </source>
</evidence>
<comment type="similarity">
    <text evidence="2">Belongs to the multi antimicrobial extrusion (MATE) (TC 2.A.66.1) family. MepA subfamily.</text>
</comment>
<feature type="transmembrane region" description="Helical" evidence="10">
    <location>
        <begin position="142"/>
        <end position="159"/>
    </location>
</feature>
<dbReference type="InterPro" id="IPR048279">
    <property type="entry name" value="MdtK-like"/>
</dbReference>
<dbReference type="RefSeq" id="WP_262400007.1">
    <property type="nucleotide sequence ID" value="NZ_JACRTB010000011.1"/>
</dbReference>
<evidence type="ECO:0000256" key="1">
    <source>
        <dbReference type="ARBA" id="ARBA00004651"/>
    </source>
</evidence>
<feature type="transmembrane region" description="Helical" evidence="10">
    <location>
        <begin position="171"/>
        <end position="194"/>
    </location>
</feature>
<dbReference type="PANTHER" id="PTHR43823:SF3">
    <property type="entry name" value="MULTIDRUG EXPORT PROTEIN MEPA"/>
    <property type="match status" value="1"/>
</dbReference>
<evidence type="ECO:0000313" key="11">
    <source>
        <dbReference type="EMBL" id="MBC8576488.1"/>
    </source>
</evidence>
<keyword evidence="4" id="KW-0813">Transport</keyword>
<feature type="transmembrane region" description="Helical" evidence="10">
    <location>
        <begin position="322"/>
        <end position="344"/>
    </location>
</feature>
<evidence type="ECO:0000256" key="3">
    <source>
        <dbReference type="ARBA" id="ARBA00022106"/>
    </source>
</evidence>
<dbReference type="PIRSF" id="PIRSF006603">
    <property type="entry name" value="DinF"/>
    <property type="match status" value="1"/>
</dbReference>
<comment type="subcellular location">
    <subcellularLocation>
        <location evidence="1">Cell membrane</location>
        <topology evidence="1">Multi-pass membrane protein</topology>
    </subcellularLocation>
</comment>
<accession>A0ABR7NJB3</accession>
<feature type="transmembrane region" description="Helical" evidence="10">
    <location>
        <begin position="55"/>
        <end position="79"/>
    </location>
</feature>
<protein>
    <recommendedName>
        <fullName evidence="3">Multidrug export protein MepA</fullName>
    </recommendedName>
</protein>
<evidence type="ECO:0000256" key="10">
    <source>
        <dbReference type="SAM" id="Phobius"/>
    </source>
</evidence>
<dbReference type="InterPro" id="IPR051327">
    <property type="entry name" value="MATE_MepA_subfamily"/>
</dbReference>
<evidence type="ECO:0000256" key="2">
    <source>
        <dbReference type="ARBA" id="ARBA00008417"/>
    </source>
</evidence>
<dbReference type="Proteomes" id="UP000658131">
    <property type="component" value="Unassembled WGS sequence"/>
</dbReference>
<evidence type="ECO:0000313" key="12">
    <source>
        <dbReference type="Proteomes" id="UP000658131"/>
    </source>
</evidence>
<name>A0ABR7NJB3_9FIRM</name>
<keyword evidence="7 10" id="KW-1133">Transmembrane helix</keyword>
<dbReference type="EMBL" id="JACRTB010000011">
    <property type="protein sequence ID" value="MBC8576488.1"/>
    <property type="molecule type" value="Genomic_DNA"/>
</dbReference>
<dbReference type="PANTHER" id="PTHR43823">
    <property type="entry name" value="SPORULATION PROTEIN YKVU"/>
    <property type="match status" value="1"/>
</dbReference>
<sequence length="468" mass="50936">MEWHEMQDAKYHQMTETPIPGLIARLAVPTICSMLITSIYNMADTYFVSQLGTDASAAVGVIFSLMALIQAVGFTFGIGSSTCVSRLLGQRKQQAACESLSTAFFTSIAFGALMLVFGLLFLEELVSALGATPEILPYARDYARYILIGAPYMTANFVLNTSLRGQGSAFYAMFGIMSGGILNIILDPIFIFSFGMGIRGAAIATVLSQLVSFGILLYFNLGERHGSLPLRLKNYRFRFSLYRDIVKGGLPSLCRQGIASIASVALVRSCAPFGVEAISAMSIVNRVMLFIVSAMIGFGQGFQPVCGFNYGARRYDRVVESFWFCVKVSALLLTTLGAVMFLIAPQVLALFREGDARVISIGAAALRMQCAMLPAQSYFIMSNMMLQCTGRSAPATLLAAGRQGLFFLPVICILPHFIGLPGVLLSQPISDVCCVLLAVLLSRRFLRELKLLDADQREEQARWGEVEG</sequence>
<dbReference type="InterPro" id="IPR002528">
    <property type="entry name" value="MATE_fam"/>
</dbReference>
<dbReference type="InterPro" id="IPR045070">
    <property type="entry name" value="MATE_MepA-like"/>
</dbReference>
<evidence type="ECO:0000256" key="6">
    <source>
        <dbReference type="ARBA" id="ARBA00022692"/>
    </source>
</evidence>
<dbReference type="CDD" id="cd13143">
    <property type="entry name" value="MATE_MepA_like"/>
    <property type="match status" value="1"/>
</dbReference>
<proteinExistence type="inferred from homology"/>
<evidence type="ECO:0000256" key="9">
    <source>
        <dbReference type="ARBA" id="ARBA00023251"/>
    </source>
</evidence>